<sequence>MEPDVSERPVPGVTGIHHFSITVTDLEASLAWYQRLLGAERVPMKFPHYGCEDTGYGELLVEPRSGVVIGLHTNTGNDGQAFDEARTGLDHVALNVASRDDLESWTARLDELGIEHSGIRSGDQPFPFATVVFRDPDNIQLELFAVG</sequence>
<gene>
    <name evidence="2" type="ORF">BST47_18225</name>
</gene>
<evidence type="ECO:0000313" key="3">
    <source>
        <dbReference type="Proteomes" id="UP000192411"/>
    </source>
</evidence>
<dbReference type="STRING" id="75922.BST47_18225"/>
<dbReference type="InterPro" id="IPR029068">
    <property type="entry name" value="Glyas_Bleomycin-R_OHBP_Dase"/>
</dbReference>
<dbReference type="InterPro" id="IPR004360">
    <property type="entry name" value="Glyas_Fos-R_dOase_dom"/>
</dbReference>
<reference evidence="2 3" key="1">
    <citation type="submission" date="2017-02" db="EMBL/GenBank/DDBJ databases">
        <title>The new phylogeny of genus Mycobacterium.</title>
        <authorList>
            <person name="Tortoli E."/>
            <person name="Trovato A."/>
            <person name="Cirillo D.M."/>
        </authorList>
    </citation>
    <scope>NUCLEOTIDE SEQUENCE [LARGE SCALE GENOMIC DNA]</scope>
    <source>
        <strain evidence="2 3">DSM 44338</strain>
    </source>
</reference>
<dbReference type="InterPro" id="IPR050383">
    <property type="entry name" value="GlyoxalaseI/FosfomycinResist"/>
</dbReference>
<dbReference type="eggNOG" id="COG0346">
    <property type="taxonomic scope" value="Bacteria"/>
</dbReference>
<dbReference type="SUPFAM" id="SSF54593">
    <property type="entry name" value="Glyoxalase/Bleomycin resistance protein/Dihydroxybiphenyl dioxygenase"/>
    <property type="match status" value="1"/>
</dbReference>
<feature type="domain" description="VOC" evidence="1">
    <location>
        <begin position="15"/>
        <end position="146"/>
    </location>
</feature>
<keyword evidence="3" id="KW-1185">Reference proteome</keyword>
<organism evidence="2 3">
    <name type="scientific">Mycolicibacterium tusciae</name>
    <dbReference type="NCBI Taxonomy" id="75922"/>
    <lineage>
        <taxon>Bacteria</taxon>
        <taxon>Bacillati</taxon>
        <taxon>Actinomycetota</taxon>
        <taxon>Actinomycetes</taxon>
        <taxon>Mycobacteriales</taxon>
        <taxon>Mycobacteriaceae</taxon>
        <taxon>Mycolicibacterium</taxon>
    </lineage>
</organism>
<comment type="caution">
    <text evidence="2">The sequence shown here is derived from an EMBL/GenBank/DDBJ whole genome shotgun (WGS) entry which is preliminary data.</text>
</comment>
<dbReference type="Proteomes" id="UP000192411">
    <property type="component" value="Unassembled WGS sequence"/>
</dbReference>
<dbReference type="PANTHER" id="PTHR21366:SF14">
    <property type="entry name" value="GLYOXALASE DOMAIN-CONTAINING PROTEIN 5"/>
    <property type="match status" value="1"/>
</dbReference>
<dbReference type="InterPro" id="IPR037523">
    <property type="entry name" value="VOC_core"/>
</dbReference>
<proteinExistence type="predicted"/>
<protein>
    <submittedName>
        <fullName evidence="2">Glyoxalase</fullName>
    </submittedName>
</protein>
<name>A0A1X0JM14_9MYCO</name>
<dbReference type="Pfam" id="PF00903">
    <property type="entry name" value="Glyoxalase"/>
    <property type="match status" value="1"/>
</dbReference>
<evidence type="ECO:0000259" key="1">
    <source>
        <dbReference type="PROSITE" id="PS51819"/>
    </source>
</evidence>
<dbReference type="RefSeq" id="WP_083127001.1">
    <property type="nucleotide sequence ID" value="NZ_MVIM01000009.1"/>
</dbReference>
<dbReference type="EMBL" id="MVIM01000009">
    <property type="protein sequence ID" value="ORB63958.1"/>
    <property type="molecule type" value="Genomic_DNA"/>
</dbReference>
<dbReference type="PROSITE" id="PS51819">
    <property type="entry name" value="VOC"/>
    <property type="match status" value="1"/>
</dbReference>
<dbReference type="PANTHER" id="PTHR21366">
    <property type="entry name" value="GLYOXALASE FAMILY PROTEIN"/>
    <property type="match status" value="1"/>
</dbReference>
<dbReference type="Gene3D" id="3.10.180.10">
    <property type="entry name" value="2,3-Dihydroxybiphenyl 1,2-Dioxygenase, domain 1"/>
    <property type="match status" value="1"/>
</dbReference>
<dbReference type="AlphaFoldDB" id="A0A1X0JM14"/>
<dbReference type="OrthoDB" id="317332at2"/>
<accession>A0A1X0JM14</accession>
<evidence type="ECO:0000313" key="2">
    <source>
        <dbReference type="EMBL" id="ORB63958.1"/>
    </source>
</evidence>